<dbReference type="KEGG" id="vg:14039078"/>
<dbReference type="Proteomes" id="UP000127637">
    <property type="component" value="Segment"/>
</dbReference>
<gene>
    <name evidence="2" type="primary">eORF15</name>
</gene>
<reference evidence="2 3" key="2">
    <citation type="journal article" date="2015" name="J. Gen. Virol.">
        <title>The English isolate and a newly identified Berlin isolate of Rat Cytomegalovirus (RCMV) share similarities with but separate as an anciently diverged clade from Mouse CMV and the Maastricht isolate of RCMV.</title>
        <authorList>
            <person name="Geyer H."/>
            <person name="Ettinger J."/>
            <person name="Moller L."/>
            <person name="Schmolz E."/>
            <person name="Nitsche A."/>
            <person name="Brune W."/>
            <person name="Heaggans S."/>
            <person name="Sandford G.R."/>
            <person name="Hayward G.S."/>
            <person name="Voigt S."/>
        </authorList>
    </citation>
    <scope>NUCLEOTIDE SEQUENCE [LARGE SCALE GENOMIC DNA]</scope>
    <source>
        <strain evidence="2">England</strain>
    </source>
</reference>
<dbReference type="GeneID" id="14039078"/>
<dbReference type="RefSeq" id="YP_007016555.1">
    <property type="nucleotide sequence ID" value="NC_019559.2"/>
</dbReference>
<evidence type="ECO:0000313" key="2">
    <source>
        <dbReference type="EMBL" id="AFX83472.1"/>
    </source>
</evidence>
<dbReference type="EMBL" id="JX867617">
    <property type="protein sequence ID" value="AFX83472.1"/>
    <property type="molecule type" value="Genomic_DNA"/>
</dbReference>
<keyword evidence="1" id="KW-0812">Transmembrane</keyword>
<evidence type="ECO:0000256" key="1">
    <source>
        <dbReference type="SAM" id="Phobius"/>
    </source>
</evidence>
<feature type="transmembrane region" description="Helical" evidence="1">
    <location>
        <begin position="15"/>
        <end position="41"/>
    </location>
</feature>
<keyword evidence="3" id="KW-1185">Reference proteome</keyword>
<evidence type="ECO:0000313" key="3">
    <source>
        <dbReference type="Proteomes" id="UP000127637"/>
    </source>
</evidence>
<sequence>MFCKVRNTVFVSASPPSACVFLCIFVYFCVFLCIFGSRFCLCLPPFNHRDPPRGLFPLSYTFDSLL</sequence>
<reference evidence="2 3" key="1">
    <citation type="journal article" date="2012" name="J. Virol.">
        <title>Complete genome sequence of the english isolate of rat cytomegalovirus (Murid herpesvirus 8).</title>
        <authorList>
            <person name="Ettinger J."/>
            <person name="Geyer H."/>
            <person name="Nitsche A."/>
            <person name="Zimmermann A."/>
            <person name="Brune W."/>
            <person name="Sandford G.R."/>
            <person name="Hayward G.S."/>
            <person name="Voigt S."/>
        </authorList>
    </citation>
    <scope>NUCLEOTIDE SEQUENCE [LARGE SCALE GENOMIC DNA]</scope>
    <source>
        <strain evidence="2">England</strain>
    </source>
</reference>
<keyword evidence="1" id="KW-1133">Transmembrane helix</keyword>
<proteinExistence type="predicted"/>
<organism evidence="2 3">
    <name type="scientific">Rat cytomegalovirus (isolate England)</name>
    <name type="common">RCMV-E</name>
    <name type="synonym">Murid herpesvirus 8</name>
    <dbReference type="NCBI Taxonomy" id="1261657"/>
    <lineage>
        <taxon>Viruses</taxon>
        <taxon>Duplodnaviria</taxon>
        <taxon>Heunggongvirae</taxon>
        <taxon>Peploviricota</taxon>
        <taxon>Herviviricetes</taxon>
        <taxon>Herpesvirales</taxon>
        <taxon>Orthoherpesviridae</taxon>
        <taxon>Betaherpesvirinae</taxon>
        <taxon>Muromegalovirus</taxon>
        <taxon>Muromegalovirus muridbeta8</taxon>
    </lineage>
</organism>
<protein>
    <submittedName>
        <fullName evidence="2">EORF15</fullName>
    </submittedName>
</protein>
<name>K7YNU2_RCMVE</name>
<keyword evidence="1" id="KW-0472">Membrane</keyword>
<accession>K7YNU2</accession>
<organismHost>
    <name type="scientific">Rattus norvegicus</name>
    <name type="common">Rat</name>
    <dbReference type="NCBI Taxonomy" id="10116"/>
</organismHost>